<dbReference type="AlphaFoldDB" id="B1INY2"/>
<dbReference type="KEGG" id="cbb:CLD_A0155"/>
<dbReference type="HOGENOM" id="CLU_2492300_0_0_9"/>
<protein>
    <submittedName>
        <fullName evidence="1">Uncharacterized protein</fullName>
    </submittedName>
</protein>
<sequence>MGKLATVVVLTTKPPSSISGGSSHGSILSVGEDKYDIAGYCDRSDVAQLNIELEQNKIKKIIPLNDKHYTHIILNSADYYFGVVIM</sequence>
<gene>
    <name evidence="1" type="ordered locus">CLD_A0155</name>
</gene>
<dbReference type="EMBL" id="CP000940">
    <property type="protein sequence ID" value="ACA47056.1"/>
    <property type="molecule type" value="Genomic_DNA"/>
</dbReference>
<dbReference type="Proteomes" id="UP000008541">
    <property type="component" value="Plasmid pCLD"/>
</dbReference>
<proteinExistence type="predicted"/>
<evidence type="ECO:0000313" key="1">
    <source>
        <dbReference type="EMBL" id="ACA47056.1"/>
    </source>
</evidence>
<keyword evidence="1" id="KW-0614">Plasmid</keyword>
<geneLocation type="plasmid" evidence="1 2">
    <name>pCLD</name>
</geneLocation>
<evidence type="ECO:0000313" key="2">
    <source>
        <dbReference type="Proteomes" id="UP000008541"/>
    </source>
</evidence>
<dbReference type="RefSeq" id="WP_003402280.1">
    <property type="nucleotide sequence ID" value="NC_010379.1"/>
</dbReference>
<name>B1INY2_CLOBK</name>
<organism evidence="1 2">
    <name type="scientific">Clostridium botulinum (strain Okra / Type B1)</name>
    <dbReference type="NCBI Taxonomy" id="498213"/>
    <lineage>
        <taxon>Bacteria</taxon>
        <taxon>Bacillati</taxon>
        <taxon>Bacillota</taxon>
        <taxon>Clostridia</taxon>
        <taxon>Eubacteriales</taxon>
        <taxon>Clostridiaceae</taxon>
        <taxon>Clostridium</taxon>
    </lineage>
</organism>
<reference evidence="1 2" key="1">
    <citation type="journal article" date="2007" name="PLoS ONE">
        <title>Analysis of the neurotoxin complex genes in Clostridium botulinum A1-A4 and B1 strains: BoNT/A3, /Ba4 and /B1 clusters are located within plasmids.</title>
        <authorList>
            <person name="Smith T.J."/>
            <person name="Hill K.K."/>
            <person name="Foley B.T."/>
            <person name="Detter J.C."/>
            <person name="Munk A.C."/>
            <person name="Bruce D.C."/>
            <person name="Doggett N.A."/>
            <person name="Smith L.A."/>
            <person name="Marks J.D."/>
            <person name="Xie G."/>
            <person name="Brettin T.S."/>
        </authorList>
    </citation>
    <scope>NUCLEOTIDE SEQUENCE [LARGE SCALE GENOMIC DNA]</scope>
    <source>
        <strain evidence="2">Okra / Type B1</strain>
        <plasmid evidence="1 2">pCLD</plasmid>
    </source>
</reference>
<accession>B1INY2</accession>